<dbReference type="Gene3D" id="2.40.128.130">
    <property type="entry name" value="Autotransporter beta-domain"/>
    <property type="match status" value="1"/>
</dbReference>
<dbReference type="InterPro" id="IPR006315">
    <property type="entry name" value="OM_autotransptr_brl_dom"/>
</dbReference>
<dbReference type="SUPFAM" id="SSF103515">
    <property type="entry name" value="Autotransporter"/>
    <property type="match status" value="1"/>
</dbReference>
<accession>A0A8J6TD97</accession>
<organism evidence="3 4">
    <name type="scientific">Candidatus Desulfobia pelagia</name>
    <dbReference type="NCBI Taxonomy" id="2841692"/>
    <lineage>
        <taxon>Bacteria</taxon>
        <taxon>Pseudomonadati</taxon>
        <taxon>Thermodesulfobacteriota</taxon>
        <taxon>Desulfobulbia</taxon>
        <taxon>Desulfobulbales</taxon>
        <taxon>Desulfobulbaceae</taxon>
        <taxon>Candidatus Desulfobia</taxon>
    </lineage>
</organism>
<proteinExistence type="predicted"/>
<name>A0A8J6TD97_9BACT</name>
<dbReference type="InterPro" id="IPR005546">
    <property type="entry name" value="Autotransporte_beta"/>
</dbReference>
<dbReference type="EMBL" id="JACNJZ010000163">
    <property type="protein sequence ID" value="MBC8318456.1"/>
    <property type="molecule type" value="Genomic_DNA"/>
</dbReference>
<dbReference type="Pfam" id="PF03797">
    <property type="entry name" value="Autotransporter"/>
    <property type="match status" value="1"/>
</dbReference>
<protein>
    <submittedName>
        <fullName evidence="3">Autotransporter outer membrane beta-barrel domain-containing protein</fullName>
    </submittedName>
</protein>
<dbReference type="PROSITE" id="PS51208">
    <property type="entry name" value="AUTOTRANSPORTER"/>
    <property type="match status" value="1"/>
</dbReference>
<feature type="domain" description="Autotransporter" evidence="2">
    <location>
        <begin position="92"/>
        <end position="365"/>
    </location>
</feature>
<dbReference type="NCBIfam" id="TIGR01414">
    <property type="entry name" value="autotrans_barl"/>
    <property type="match status" value="1"/>
</dbReference>
<keyword evidence="1" id="KW-0732">Signal</keyword>
<reference evidence="3 4" key="1">
    <citation type="submission" date="2020-08" db="EMBL/GenBank/DDBJ databases">
        <title>Bridging the membrane lipid divide: bacteria of the FCB group superphylum have the potential to synthesize archaeal ether lipids.</title>
        <authorList>
            <person name="Villanueva L."/>
            <person name="Von Meijenfeldt F.A.B."/>
            <person name="Westbye A.B."/>
            <person name="Yadav S."/>
            <person name="Hopmans E.C."/>
            <person name="Dutilh B.E."/>
            <person name="Sinninghe Damste J.S."/>
        </authorList>
    </citation>
    <scope>NUCLEOTIDE SEQUENCE [LARGE SCALE GENOMIC DNA]</scope>
    <source>
        <strain evidence="3">NIOZ-UU47</strain>
    </source>
</reference>
<evidence type="ECO:0000256" key="1">
    <source>
        <dbReference type="SAM" id="SignalP"/>
    </source>
</evidence>
<sequence length="365" mass="39977">MKDQIFKIIGLLSFALTINGTGIANAAWDTVENRDTAADVIGVAGISATTRAISGASATTTLGRMEALRSDSTYANLGYTPVGPSGNTSSSNILRAPGSWGKAYGSWGDQDDMDGNLGFEYDIVGIMLGYDVQSHPNWLFGINGGYSYTDVDSGIDTDTDIDTITVGLYASYSKGQMYVDYGIMYSNGDIDNDRTSTTGAKLRSYTDSDTITGYIEAGYQYLFPDYTLTPFVGIAYSTIEIDDYAERLTTDPDAHLVKEIEDEFYNTTLGLKVEYFIDNILHLKGRLTWNHEFSDDLQSTIKAATAGSPVYNKSEGIDIDDDRLGLGIGMKYQYSPDITFDLDYDLELAEDFDSHTGTIGMKYKF</sequence>
<feature type="chain" id="PRO_5035325457" evidence="1">
    <location>
        <begin position="27"/>
        <end position="365"/>
    </location>
</feature>
<dbReference type="AlphaFoldDB" id="A0A8J6TD97"/>
<dbReference type="SMART" id="SM00869">
    <property type="entry name" value="Autotransporter"/>
    <property type="match status" value="1"/>
</dbReference>
<evidence type="ECO:0000313" key="3">
    <source>
        <dbReference type="EMBL" id="MBC8318456.1"/>
    </source>
</evidence>
<feature type="signal peptide" evidence="1">
    <location>
        <begin position="1"/>
        <end position="26"/>
    </location>
</feature>
<evidence type="ECO:0000313" key="4">
    <source>
        <dbReference type="Proteomes" id="UP000614424"/>
    </source>
</evidence>
<evidence type="ECO:0000259" key="2">
    <source>
        <dbReference type="PROSITE" id="PS51208"/>
    </source>
</evidence>
<dbReference type="Proteomes" id="UP000614424">
    <property type="component" value="Unassembled WGS sequence"/>
</dbReference>
<dbReference type="GO" id="GO:0019867">
    <property type="term" value="C:outer membrane"/>
    <property type="evidence" value="ECO:0007669"/>
    <property type="project" value="InterPro"/>
</dbReference>
<gene>
    <name evidence="3" type="ORF">H8E41_11165</name>
</gene>
<dbReference type="InterPro" id="IPR036709">
    <property type="entry name" value="Autotransporte_beta_dom_sf"/>
</dbReference>
<comment type="caution">
    <text evidence="3">The sequence shown here is derived from an EMBL/GenBank/DDBJ whole genome shotgun (WGS) entry which is preliminary data.</text>
</comment>